<feature type="region of interest" description="G3" evidence="8">
    <location>
        <begin position="60"/>
        <end position="63"/>
    </location>
</feature>
<keyword evidence="7" id="KW-1003">Cell membrane</keyword>
<dbReference type="PANTHER" id="PTHR42698:SF2">
    <property type="entry name" value="GTPASE ERA-LIKE, CHLOROPLASTIC"/>
    <property type="match status" value="1"/>
</dbReference>
<dbReference type="GO" id="GO:0005737">
    <property type="term" value="C:cytoplasm"/>
    <property type="evidence" value="ECO:0007669"/>
    <property type="project" value="UniProtKB-SubCell"/>
</dbReference>
<dbReference type="GO" id="GO:0000028">
    <property type="term" value="P:ribosomal small subunit assembly"/>
    <property type="evidence" value="ECO:0007669"/>
    <property type="project" value="TreeGrafter"/>
</dbReference>
<dbReference type="GO" id="GO:0003924">
    <property type="term" value="F:GTPase activity"/>
    <property type="evidence" value="ECO:0007669"/>
    <property type="project" value="UniProtKB-UniRule"/>
</dbReference>
<reference evidence="12" key="1">
    <citation type="journal article" date="2020" name="mSystems">
        <title>Genome- and Community-Level Interaction Insights into Carbon Utilization and Element Cycling Functions of Hydrothermarchaeota in Hydrothermal Sediment.</title>
        <authorList>
            <person name="Zhou Z."/>
            <person name="Liu Y."/>
            <person name="Xu W."/>
            <person name="Pan J."/>
            <person name="Luo Z.H."/>
            <person name="Li M."/>
        </authorList>
    </citation>
    <scope>NUCLEOTIDE SEQUENCE [LARGE SCALE GENOMIC DNA]</scope>
    <source>
        <strain evidence="12">SpSt-479</strain>
    </source>
</reference>
<proteinExistence type="inferred from homology"/>
<dbReference type="FunFam" id="3.30.300.20:FF:000003">
    <property type="entry name" value="GTPase Era"/>
    <property type="match status" value="1"/>
</dbReference>
<dbReference type="InterPro" id="IPR005225">
    <property type="entry name" value="Small_GTP-bd"/>
</dbReference>
<dbReference type="NCBIfam" id="TIGR00231">
    <property type="entry name" value="small_GTP"/>
    <property type="match status" value="1"/>
</dbReference>
<dbReference type="NCBIfam" id="TIGR00436">
    <property type="entry name" value="era"/>
    <property type="match status" value="1"/>
</dbReference>
<evidence type="ECO:0000256" key="8">
    <source>
        <dbReference type="PROSITE-ProRule" id="PRU01050"/>
    </source>
</evidence>
<evidence type="ECO:0000256" key="5">
    <source>
        <dbReference type="ARBA" id="ARBA00022884"/>
    </source>
</evidence>
<feature type="domain" description="KH type-2" evidence="10">
    <location>
        <begin position="207"/>
        <end position="284"/>
    </location>
</feature>
<dbReference type="GO" id="GO:0070181">
    <property type="term" value="F:small ribosomal subunit rRNA binding"/>
    <property type="evidence" value="ECO:0007669"/>
    <property type="project" value="UniProtKB-UniRule"/>
</dbReference>
<dbReference type="PRINTS" id="PR00326">
    <property type="entry name" value="GTP1OBG"/>
</dbReference>
<keyword evidence="3 7" id="KW-0690">Ribosome biogenesis</keyword>
<keyword evidence="7" id="KW-0699">rRNA-binding</keyword>
<protein>
    <recommendedName>
        <fullName evidence="2 7">GTPase Era</fullName>
    </recommendedName>
</protein>
<dbReference type="CDD" id="cd22534">
    <property type="entry name" value="KH-II_Era"/>
    <property type="match status" value="1"/>
</dbReference>
<evidence type="ECO:0000256" key="9">
    <source>
        <dbReference type="RuleBase" id="RU003761"/>
    </source>
</evidence>
<comment type="subunit">
    <text evidence="7">Monomer.</text>
</comment>
<feature type="domain" description="Era-type G" evidence="11">
    <location>
        <begin position="5"/>
        <end position="176"/>
    </location>
</feature>
<dbReference type="SUPFAM" id="SSF52540">
    <property type="entry name" value="P-loop containing nucleoside triphosphate hydrolases"/>
    <property type="match status" value="1"/>
</dbReference>
<keyword evidence="4 7" id="KW-0547">Nucleotide-binding</keyword>
<dbReference type="GO" id="GO:0005886">
    <property type="term" value="C:plasma membrane"/>
    <property type="evidence" value="ECO:0007669"/>
    <property type="project" value="UniProtKB-SubCell"/>
</dbReference>
<dbReference type="GO" id="GO:0005525">
    <property type="term" value="F:GTP binding"/>
    <property type="evidence" value="ECO:0007669"/>
    <property type="project" value="UniProtKB-UniRule"/>
</dbReference>
<dbReference type="Pfam" id="PF07650">
    <property type="entry name" value="KH_2"/>
    <property type="match status" value="1"/>
</dbReference>
<gene>
    <name evidence="7" type="primary">era</name>
    <name evidence="12" type="ORF">ENS31_03950</name>
</gene>
<comment type="function">
    <text evidence="7">An essential GTPase that binds both GDP and GTP, with rapid nucleotide exchange. Plays a role in 16S rRNA processing and 30S ribosomal subunit biogenesis and possibly also in cell cycle regulation and energy metabolism.</text>
</comment>
<comment type="similarity">
    <text evidence="1 7 8 9">Belongs to the TRAFAC class TrmE-Era-EngA-EngB-Septin-like GTPase superfamily. Era GTPase family.</text>
</comment>
<evidence type="ECO:0000256" key="1">
    <source>
        <dbReference type="ARBA" id="ARBA00007921"/>
    </source>
</evidence>
<feature type="binding site" evidence="7">
    <location>
        <begin position="126"/>
        <end position="129"/>
    </location>
    <ligand>
        <name>GTP</name>
        <dbReference type="ChEBI" id="CHEBI:37565"/>
    </ligand>
</feature>
<evidence type="ECO:0000256" key="4">
    <source>
        <dbReference type="ARBA" id="ARBA00022741"/>
    </source>
</evidence>
<feature type="region of interest" description="G4" evidence="8">
    <location>
        <begin position="126"/>
        <end position="129"/>
    </location>
</feature>
<dbReference type="InterPro" id="IPR006073">
    <property type="entry name" value="GTP-bd"/>
</dbReference>
<organism evidence="12">
    <name type="scientific">Ignavibacterium album</name>
    <dbReference type="NCBI Taxonomy" id="591197"/>
    <lineage>
        <taxon>Bacteria</taxon>
        <taxon>Pseudomonadati</taxon>
        <taxon>Ignavibacteriota</taxon>
        <taxon>Ignavibacteria</taxon>
        <taxon>Ignavibacteriales</taxon>
        <taxon>Ignavibacteriaceae</taxon>
        <taxon>Ignavibacterium</taxon>
    </lineage>
</organism>
<evidence type="ECO:0000259" key="10">
    <source>
        <dbReference type="PROSITE" id="PS50823"/>
    </source>
</evidence>
<dbReference type="Pfam" id="PF01926">
    <property type="entry name" value="MMR_HSR1"/>
    <property type="match status" value="1"/>
</dbReference>
<evidence type="ECO:0000256" key="7">
    <source>
        <dbReference type="HAMAP-Rule" id="MF_00367"/>
    </source>
</evidence>
<evidence type="ECO:0000256" key="6">
    <source>
        <dbReference type="ARBA" id="ARBA00023134"/>
    </source>
</evidence>
<dbReference type="InterPro" id="IPR004044">
    <property type="entry name" value="KH_dom_type_2"/>
</dbReference>
<dbReference type="Gene3D" id="3.40.50.300">
    <property type="entry name" value="P-loop containing nucleotide triphosphate hydrolases"/>
    <property type="match status" value="1"/>
</dbReference>
<dbReference type="Gene3D" id="3.30.300.20">
    <property type="match status" value="1"/>
</dbReference>
<feature type="binding site" evidence="7">
    <location>
        <begin position="60"/>
        <end position="64"/>
    </location>
    <ligand>
        <name>GTP</name>
        <dbReference type="ChEBI" id="CHEBI:37565"/>
    </ligand>
</feature>
<feature type="region of interest" description="G2" evidence="8">
    <location>
        <begin position="39"/>
        <end position="43"/>
    </location>
</feature>
<sequence length="302" mass="34741">MEKNKVGYVSIIGLPNVGKSTLLNAILKQKISIVTPKPQTTRKKILGILTENDYQIIFLDTPGIVKPAYLLHEKMLEEVNESIKDADVIVLLFDVSSEGRIKESEENEIIKELIEQKKKPIILALNKVDSITQEQAQQLVDYYERLKKFNAVVPVAASLNFNVERLIQEIVTLLPEGEKFYPDDIVSEATERFFVSEIIREKIFELYEDEIPYSTEVIIADFKERTTGKDFISAEIIVERDSQKPIIIGKEGKAIKRLGEVARKAIEDFLQKEVYLELRVKVKEKWRSNEKMLKYFGYGAKK</sequence>
<feature type="region of interest" description="G1" evidence="8">
    <location>
        <begin position="13"/>
        <end position="20"/>
    </location>
</feature>
<dbReference type="InterPro" id="IPR009019">
    <property type="entry name" value="KH_sf_prok-type"/>
</dbReference>
<dbReference type="AlphaFoldDB" id="A0A7V2ZIM2"/>
<comment type="caution">
    <text evidence="12">The sequence shown here is derived from an EMBL/GenBank/DDBJ whole genome shotgun (WGS) entry which is preliminary data.</text>
</comment>
<evidence type="ECO:0000259" key="11">
    <source>
        <dbReference type="PROSITE" id="PS51713"/>
    </source>
</evidence>
<feature type="region of interest" description="G5" evidence="8">
    <location>
        <begin position="155"/>
        <end position="157"/>
    </location>
</feature>
<dbReference type="EMBL" id="DSUJ01000008">
    <property type="protein sequence ID" value="HFI90671.1"/>
    <property type="molecule type" value="Genomic_DNA"/>
</dbReference>
<name>A0A7V2ZIM2_9BACT</name>
<evidence type="ECO:0000256" key="2">
    <source>
        <dbReference type="ARBA" id="ARBA00020484"/>
    </source>
</evidence>
<dbReference type="PROSITE" id="PS50823">
    <property type="entry name" value="KH_TYPE_2"/>
    <property type="match status" value="1"/>
</dbReference>
<dbReference type="PANTHER" id="PTHR42698">
    <property type="entry name" value="GTPASE ERA"/>
    <property type="match status" value="1"/>
</dbReference>
<dbReference type="InterPro" id="IPR005662">
    <property type="entry name" value="GTPase_Era-like"/>
</dbReference>
<dbReference type="InterPro" id="IPR015946">
    <property type="entry name" value="KH_dom-like_a/b"/>
</dbReference>
<evidence type="ECO:0000313" key="12">
    <source>
        <dbReference type="EMBL" id="HFI90671.1"/>
    </source>
</evidence>
<comment type="subcellular location">
    <subcellularLocation>
        <location evidence="7">Cytoplasm</location>
    </subcellularLocation>
    <subcellularLocation>
        <location evidence="7">Cell membrane</location>
        <topology evidence="7">Peripheral membrane protein</topology>
    </subcellularLocation>
</comment>
<dbReference type="PROSITE" id="PS51713">
    <property type="entry name" value="G_ERA"/>
    <property type="match status" value="1"/>
</dbReference>
<keyword evidence="5 7" id="KW-0694">RNA-binding</keyword>
<keyword evidence="6 7" id="KW-0342">GTP-binding</keyword>
<dbReference type="InterPro" id="IPR027417">
    <property type="entry name" value="P-loop_NTPase"/>
</dbReference>
<evidence type="ECO:0000256" key="3">
    <source>
        <dbReference type="ARBA" id="ARBA00022517"/>
    </source>
</evidence>
<dbReference type="InterPro" id="IPR030388">
    <property type="entry name" value="G_ERA_dom"/>
</dbReference>
<dbReference type="SUPFAM" id="SSF54814">
    <property type="entry name" value="Prokaryotic type KH domain (KH-domain type II)"/>
    <property type="match status" value="1"/>
</dbReference>
<dbReference type="NCBIfam" id="NF000908">
    <property type="entry name" value="PRK00089.1"/>
    <property type="match status" value="1"/>
</dbReference>
<keyword evidence="7" id="KW-0963">Cytoplasm</keyword>
<dbReference type="GO" id="GO:0043024">
    <property type="term" value="F:ribosomal small subunit binding"/>
    <property type="evidence" value="ECO:0007669"/>
    <property type="project" value="TreeGrafter"/>
</dbReference>
<accession>A0A7V2ZIM2</accession>
<feature type="binding site" evidence="7">
    <location>
        <begin position="13"/>
        <end position="20"/>
    </location>
    <ligand>
        <name>GTP</name>
        <dbReference type="ChEBI" id="CHEBI:37565"/>
    </ligand>
</feature>
<keyword evidence="7" id="KW-0472">Membrane</keyword>
<dbReference type="HAMAP" id="MF_00367">
    <property type="entry name" value="GTPase_Era"/>
    <property type="match status" value="1"/>
</dbReference>
<dbReference type="CDD" id="cd04163">
    <property type="entry name" value="Era"/>
    <property type="match status" value="1"/>
</dbReference>